<dbReference type="GO" id="GO:0071973">
    <property type="term" value="P:bacterial-type flagellum-dependent cell motility"/>
    <property type="evidence" value="ECO:0007669"/>
    <property type="project" value="InterPro"/>
</dbReference>
<sequence>MKMTNDKIPNPNESKKSKSFNYLKILGFIGILILGFGILSADADSLWKEKDSASPYTPDKSYKIGDIITILVIESTSAIQKSGTDTSVKDDFGAKLDHTINRLTALVPQDLSIDGQLSNKYAGSGKTERSSSLKAKIAVVVTEILANGNLRVTGKHKMAINEETQDISVGGIIRSKDISITNTIYSYQVADADIVVKGTGVIDEAQAPGWLSRFLNWIF</sequence>
<evidence type="ECO:0000256" key="7">
    <source>
        <dbReference type="ARBA" id="ARBA00023143"/>
    </source>
</evidence>
<dbReference type="EMBL" id="MEUJ01000010">
    <property type="protein sequence ID" value="OGC39335.1"/>
    <property type="molecule type" value="Genomic_DNA"/>
</dbReference>
<keyword evidence="9" id="KW-1133">Transmembrane helix</keyword>
<evidence type="ECO:0000256" key="4">
    <source>
        <dbReference type="ARBA" id="ARBA00006929"/>
    </source>
</evidence>
<dbReference type="PANTHER" id="PTHR34933">
    <property type="entry name" value="FLAGELLAR L-RING PROTEIN"/>
    <property type="match status" value="1"/>
</dbReference>
<comment type="caution">
    <text evidence="10">The sequence shown here is derived from an EMBL/GenBank/DDBJ whole genome shotgun (WGS) entry which is preliminary data.</text>
</comment>
<dbReference type="GO" id="GO:0009279">
    <property type="term" value="C:cell outer membrane"/>
    <property type="evidence" value="ECO:0007669"/>
    <property type="project" value="UniProtKB-SubCell"/>
</dbReference>
<dbReference type="AlphaFoldDB" id="A0A1F4U2Y2"/>
<keyword evidence="7" id="KW-0975">Bacterial flagellum</keyword>
<dbReference type="PANTHER" id="PTHR34933:SF1">
    <property type="entry name" value="FLAGELLAR L-RING PROTEIN"/>
    <property type="match status" value="1"/>
</dbReference>
<evidence type="ECO:0000313" key="11">
    <source>
        <dbReference type="Proteomes" id="UP000179242"/>
    </source>
</evidence>
<evidence type="ECO:0000256" key="3">
    <source>
        <dbReference type="ARBA" id="ARBA00004442"/>
    </source>
</evidence>
<proteinExistence type="inferred from homology"/>
<evidence type="ECO:0000256" key="2">
    <source>
        <dbReference type="ARBA" id="ARBA00004117"/>
    </source>
</evidence>
<evidence type="ECO:0000256" key="8">
    <source>
        <dbReference type="ARBA" id="ARBA00023237"/>
    </source>
</evidence>
<protein>
    <recommendedName>
        <fullName evidence="12">Flagellar L-ring protein</fullName>
    </recommendedName>
</protein>
<comment type="function">
    <text evidence="1">Assembles around the rod to form the L-ring and probably protects the motor/basal body from shearing forces during rotation.</text>
</comment>
<evidence type="ECO:0000313" key="10">
    <source>
        <dbReference type="EMBL" id="OGC39335.1"/>
    </source>
</evidence>
<dbReference type="Pfam" id="PF02107">
    <property type="entry name" value="FlgH"/>
    <property type="match status" value="1"/>
</dbReference>
<dbReference type="PRINTS" id="PR01008">
    <property type="entry name" value="FLGLRINGFLGH"/>
</dbReference>
<dbReference type="GO" id="GO:0009427">
    <property type="term" value="C:bacterial-type flagellum basal body, distal rod, L ring"/>
    <property type="evidence" value="ECO:0007669"/>
    <property type="project" value="InterPro"/>
</dbReference>
<keyword evidence="9" id="KW-0812">Transmembrane</keyword>
<evidence type="ECO:0000256" key="9">
    <source>
        <dbReference type="SAM" id="Phobius"/>
    </source>
</evidence>
<accession>A0A1F4U2Y2</accession>
<keyword evidence="5" id="KW-0732">Signal</keyword>
<gene>
    <name evidence="10" type="ORF">A2438_00125</name>
</gene>
<feature type="transmembrane region" description="Helical" evidence="9">
    <location>
        <begin position="21"/>
        <end position="41"/>
    </location>
</feature>
<comment type="subcellular location">
    <subcellularLocation>
        <location evidence="2">Bacterial flagellum basal body</location>
    </subcellularLocation>
    <subcellularLocation>
        <location evidence="3">Cell outer membrane</location>
    </subcellularLocation>
</comment>
<reference evidence="10 11" key="1">
    <citation type="journal article" date="2016" name="Nat. Commun.">
        <title>Thousands of microbial genomes shed light on interconnected biogeochemical processes in an aquifer system.</title>
        <authorList>
            <person name="Anantharaman K."/>
            <person name="Brown C.T."/>
            <person name="Hug L.A."/>
            <person name="Sharon I."/>
            <person name="Castelle C.J."/>
            <person name="Probst A.J."/>
            <person name="Thomas B.C."/>
            <person name="Singh A."/>
            <person name="Wilkins M.J."/>
            <person name="Karaoz U."/>
            <person name="Brodie E.L."/>
            <person name="Williams K.H."/>
            <person name="Hubbard S.S."/>
            <person name="Banfield J.F."/>
        </authorList>
    </citation>
    <scope>NUCLEOTIDE SEQUENCE [LARGE SCALE GENOMIC DNA]</scope>
</reference>
<organism evidence="10 11">
    <name type="scientific">candidate division WOR-1 bacterium RIFOXYC2_FULL_46_14</name>
    <dbReference type="NCBI Taxonomy" id="1802587"/>
    <lineage>
        <taxon>Bacteria</taxon>
        <taxon>Bacillati</taxon>
        <taxon>Saganbacteria</taxon>
    </lineage>
</organism>
<dbReference type="Proteomes" id="UP000179242">
    <property type="component" value="Unassembled WGS sequence"/>
</dbReference>
<keyword evidence="8" id="KW-0998">Cell outer membrane</keyword>
<keyword evidence="6 9" id="KW-0472">Membrane</keyword>
<comment type="similarity">
    <text evidence="4">Belongs to the FlgH family.</text>
</comment>
<evidence type="ECO:0000256" key="6">
    <source>
        <dbReference type="ARBA" id="ARBA00023136"/>
    </source>
</evidence>
<name>A0A1F4U2Y2_UNCSA</name>
<evidence type="ECO:0000256" key="1">
    <source>
        <dbReference type="ARBA" id="ARBA00002591"/>
    </source>
</evidence>
<evidence type="ECO:0000256" key="5">
    <source>
        <dbReference type="ARBA" id="ARBA00022729"/>
    </source>
</evidence>
<dbReference type="InterPro" id="IPR000527">
    <property type="entry name" value="Flag_Lring"/>
</dbReference>
<evidence type="ECO:0008006" key="12">
    <source>
        <dbReference type="Google" id="ProtNLM"/>
    </source>
</evidence>
<dbReference type="GO" id="GO:0003774">
    <property type="term" value="F:cytoskeletal motor activity"/>
    <property type="evidence" value="ECO:0007669"/>
    <property type="project" value="InterPro"/>
</dbReference>